<evidence type="ECO:0000256" key="1">
    <source>
        <dbReference type="ARBA" id="ARBA00004613"/>
    </source>
</evidence>
<dbReference type="InterPro" id="IPR002035">
    <property type="entry name" value="VWF_A"/>
</dbReference>
<protein>
    <submittedName>
        <fullName evidence="7">Ig-like domain-containing protein</fullName>
    </submittedName>
</protein>
<dbReference type="RefSeq" id="WP_380736565.1">
    <property type="nucleotide sequence ID" value="NZ_JBHSCX010000021.1"/>
</dbReference>
<keyword evidence="3" id="KW-0732">Signal</keyword>
<dbReference type="Gene3D" id="2.150.10.10">
    <property type="entry name" value="Serralysin-like metalloprotease, C-terminal"/>
    <property type="match status" value="3"/>
</dbReference>
<dbReference type="PRINTS" id="PR00313">
    <property type="entry name" value="CABNDNGRPT"/>
</dbReference>
<dbReference type="EMBL" id="JBHSCX010000021">
    <property type="protein sequence ID" value="MFC4364365.1"/>
    <property type="molecule type" value="Genomic_DNA"/>
</dbReference>
<evidence type="ECO:0000256" key="2">
    <source>
        <dbReference type="ARBA" id="ARBA00022525"/>
    </source>
</evidence>
<dbReference type="SUPFAM" id="SSF53300">
    <property type="entry name" value="vWA-like"/>
    <property type="match status" value="1"/>
</dbReference>
<dbReference type="InterPro" id="IPR001343">
    <property type="entry name" value="Hemolysn_Ca-bd"/>
</dbReference>
<evidence type="ECO:0000259" key="6">
    <source>
        <dbReference type="PROSITE" id="PS50234"/>
    </source>
</evidence>
<dbReference type="PROSITE" id="PS50234">
    <property type="entry name" value="VWFA"/>
    <property type="match status" value="1"/>
</dbReference>
<evidence type="ECO:0000313" key="8">
    <source>
        <dbReference type="Proteomes" id="UP001595840"/>
    </source>
</evidence>
<dbReference type="InterPro" id="IPR019960">
    <property type="entry name" value="T1SS_VCA0849"/>
</dbReference>
<dbReference type="Gene3D" id="2.60.40.3440">
    <property type="match status" value="1"/>
</dbReference>
<evidence type="ECO:0000256" key="4">
    <source>
        <dbReference type="ARBA" id="ARBA00022737"/>
    </source>
</evidence>
<evidence type="ECO:0000256" key="5">
    <source>
        <dbReference type="ARBA" id="ARBA00022837"/>
    </source>
</evidence>
<dbReference type="InterPro" id="IPR018511">
    <property type="entry name" value="Hemolysin-typ_Ca-bd_CS"/>
</dbReference>
<gene>
    <name evidence="7" type="ORF">ACFOX3_18805</name>
</gene>
<keyword evidence="4" id="KW-0677">Repeat</keyword>
<dbReference type="InterPro" id="IPR050557">
    <property type="entry name" value="RTX_toxin/Mannuronan_C5-epim"/>
</dbReference>
<reference evidence="8" key="1">
    <citation type="journal article" date="2019" name="Int. J. Syst. Evol. Microbiol.">
        <title>The Global Catalogue of Microorganisms (GCM) 10K type strain sequencing project: providing services to taxonomists for standard genome sequencing and annotation.</title>
        <authorList>
            <consortium name="The Broad Institute Genomics Platform"/>
            <consortium name="The Broad Institute Genome Sequencing Center for Infectious Disease"/>
            <person name="Wu L."/>
            <person name="Ma J."/>
        </authorList>
    </citation>
    <scope>NUCLEOTIDE SEQUENCE [LARGE SCALE GENOMIC DNA]</scope>
    <source>
        <strain evidence="8">CECT 8570</strain>
    </source>
</reference>
<evidence type="ECO:0000313" key="7">
    <source>
        <dbReference type="EMBL" id="MFC4364365.1"/>
    </source>
</evidence>
<dbReference type="PANTHER" id="PTHR38340">
    <property type="entry name" value="S-LAYER PROTEIN"/>
    <property type="match status" value="1"/>
</dbReference>
<evidence type="ECO:0000256" key="3">
    <source>
        <dbReference type="ARBA" id="ARBA00022729"/>
    </source>
</evidence>
<dbReference type="SUPFAM" id="SSF51120">
    <property type="entry name" value="beta-Roll"/>
    <property type="match status" value="2"/>
</dbReference>
<dbReference type="Gene3D" id="2.60.40.2030">
    <property type="match status" value="1"/>
</dbReference>
<organism evidence="7 8">
    <name type="scientific">Simiduia curdlanivorans</name>
    <dbReference type="NCBI Taxonomy" id="1492769"/>
    <lineage>
        <taxon>Bacteria</taxon>
        <taxon>Pseudomonadati</taxon>
        <taxon>Pseudomonadota</taxon>
        <taxon>Gammaproteobacteria</taxon>
        <taxon>Cellvibrionales</taxon>
        <taxon>Cellvibrionaceae</taxon>
        <taxon>Simiduia</taxon>
    </lineage>
</organism>
<dbReference type="PROSITE" id="PS00330">
    <property type="entry name" value="HEMOLYSIN_CALCIUM"/>
    <property type="match status" value="5"/>
</dbReference>
<dbReference type="InterPro" id="IPR003644">
    <property type="entry name" value="Calx_beta"/>
</dbReference>
<dbReference type="NCBIfam" id="TIGR03661">
    <property type="entry name" value="T1SS_VCA0849"/>
    <property type="match status" value="1"/>
</dbReference>
<feature type="domain" description="VWFA" evidence="6">
    <location>
        <begin position="794"/>
        <end position="1002"/>
    </location>
</feature>
<comment type="caution">
    <text evidence="7">The sequence shown here is derived from an EMBL/GenBank/DDBJ whole genome shotgun (WGS) entry which is preliminary data.</text>
</comment>
<accession>A0ABV8VAU5</accession>
<name>A0ABV8VAU5_9GAMM</name>
<dbReference type="InterPro" id="IPR038081">
    <property type="entry name" value="CalX-like_sf"/>
</dbReference>
<dbReference type="CDD" id="cd00198">
    <property type="entry name" value="vWFA"/>
    <property type="match status" value="1"/>
</dbReference>
<dbReference type="Gene3D" id="3.40.50.410">
    <property type="entry name" value="von Willebrand factor, type A domain"/>
    <property type="match status" value="1"/>
</dbReference>
<proteinExistence type="predicted"/>
<comment type="subcellular location">
    <subcellularLocation>
        <location evidence="1">Secreted</location>
    </subcellularLocation>
</comment>
<keyword evidence="5" id="KW-0106">Calcium</keyword>
<dbReference type="Proteomes" id="UP001595840">
    <property type="component" value="Unassembled WGS sequence"/>
</dbReference>
<dbReference type="InterPro" id="IPR011049">
    <property type="entry name" value="Serralysin-like_metalloprot_C"/>
</dbReference>
<keyword evidence="8" id="KW-1185">Reference proteome</keyword>
<dbReference type="PANTHER" id="PTHR38340:SF1">
    <property type="entry name" value="S-LAYER PROTEIN"/>
    <property type="match status" value="1"/>
</dbReference>
<dbReference type="SMART" id="SM00327">
    <property type="entry name" value="VWA"/>
    <property type="match status" value="1"/>
</dbReference>
<dbReference type="Pfam" id="PF00353">
    <property type="entry name" value="HemolysinCabind"/>
    <property type="match status" value="4"/>
</dbReference>
<dbReference type="Pfam" id="PF03160">
    <property type="entry name" value="Calx-beta"/>
    <property type="match status" value="1"/>
</dbReference>
<dbReference type="Pfam" id="PF17963">
    <property type="entry name" value="Big_9"/>
    <property type="match status" value="1"/>
</dbReference>
<sequence>MDFTAGSNDNNYYEIVGNEVRLTAAGEAYLDAGNSLPNVSLTTNDGVTVSNTVSTTLVNDAPLLDLDGNNSSGVSGFNYQTSFTEGGAPVRIADVDVQISDVDSALITSARVQITNVEAGDFLTVGNLPSGIVASAYNPTTGLLTLTGSASLSEYQSAIRAVQFTNDGSASGAAKDIAVSVSDGTDWSNVAHTTINMVLVPTVSISDMSVQEPQSGTTTLTFTINIDTPPASNLTFTYQTVNGSAQGGADYQQIGPLTGTILAGQTSATISITINSDSNVYEGDENFYLNVTGFNQTVNYAPGSHLITNGVQAVGTIGANNGAPVAEDDLYLTGQDEVLVTGNVLANDTLVDGAVVSTFDSLSSFGATVSYNGDGTFTYTPASGFVGTDTFTYTLIDDDGEIDTATVTVEVSDVTILPPTIAALADVTYVENAIGTALFDGVTITDADSNNLSSVVVTINGFINSQDVIDYLTAGTNVTAVVSQTGSTWQLTLSGGADIGEYITVLDTLTYQNSSENPSVSLREVSLTAYDQNFANIYDSESFQLQVTPVNDAPEVFDNSKFVIEGTLSTPLNIQAPTDVDSDDSQLIITVLTLPDVTTGIVMMADGLTQVTVGQVLTLAQLTSLVFDASGVEASDTFTYSVFDGELTTIGTTSLNVGATQPDFNTVYESGLATGSGVEGQSAQASGNLFDNDGSGGGTLTSIQFNGTTYSPAGGVITVTTPLGVLTVDANTGDYTYQLSTSNSTGTDVSEVFTYNFVNVTPLSDDLTITIVDDVPIASNVAQTIPESEENIFNLMFSLDISTSMNEAVGSGGDTRLSLAKDSLVSLAEEYFNQSTQVSLTLLLFANGAHRVGTFTDFESAKAAIEAVTDVSQTNYSDDLTGSGNLSNATSYVDALNMIRSEFTTDLTSQNPADNVQNISYFLSDGAVTRDGSPVNIGYREYVNEHGIKSYSVGIGDGLPSNLTDLNYAHNIDAFGKGNGTIDDALIVSDVALLQSELLSTVPTAFGGNITQEGTITRIAMGADGGHVASIEILLGDPAVAHTISYDGGVFTVSPALPVPLDIDGTKVTLNANDGFQYGTFTMDFADGAYLFIAPNGTAGSEFSFNYTVIDGDNDSASATARFYIVDDKPDARDDLHAGDHGEQLEGNVVTGIGTDGGPALGAGFTPFAIQGGGVDKVVDNAKITTFSYKGEAFTLELADVQQVIGQSENITPTTQTIINNSNFTISATRNGDPASLGFDTGGDDRGVGIQGDTNDEIDTSEVMTIAWDLTDLPYGIEGLQLELVNFADTDRAQVRLYDINGTQVSGSPFTQFGTNDLLDLSAFSNVARIEISSLSGNGFTLHNISYDPVMPEPSLPSGSNGAGLSWEYDVDFDLDGNQVNQVTVADANDGSTFVMRSNGYYNYSPNQSVDTTPVTESFIDGSADQGVVVTTTASGNPAITYNGGNGIGVDSDGDRYGDSADGGENIILTFSNTLYPYGVEDITLNFGWNGGDGSAIFYDAANNIIATVALAGVATQSFSGLSGVSRIEVATAANGDYSIQQVNFTPSTSVSSATVTPPVLIDYTLTDSDGQSDTAQLALYTMDNIIAGTSGNDNIIGGNLNDAITGNAGDDVLSGGAGHDSISGGAGVDIVSGGLGNDYLSGGADNDELYGNDGDDHLAGDAGNDLLDGGIGADILLGGAGDDQLFGGADNDRLYGGDGNDKLYGGSGDDLLVGEAGDDLLNGGTGNDTLYGGQDQDTLIGGEGDDILFGGRGDDTLTGGNGSDRFMWVAGNAGTDTVTDFNASEGDVLDLSDLLVGEESGDLLDYLQFSVVDGDTYISVDANAGASFETGQVIILQGLDLTAAGTLTNQQIIDDLLAGGNLHVDS</sequence>
<dbReference type="SUPFAM" id="SSF141072">
    <property type="entry name" value="CalX-like"/>
    <property type="match status" value="1"/>
</dbReference>
<dbReference type="Pfam" id="PF00092">
    <property type="entry name" value="VWA"/>
    <property type="match status" value="1"/>
</dbReference>
<dbReference type="InterPro" id="IPR036465">
    <property type="entry name" value="vWFA_dom_sf"/>
</dbReference>
<keyword evidence="2" id="KW-0964">Secreted</keyword>